<keyword evidence="1" id="KW-0472">Membrane</keyword>
<accession>A0ABT8DUX6</accession>
<feature type="transmembrane region" description="Helical" evidence="1">
    <location>
        <begin position="111"/>
        <end position="133"/>
    </location>
</feature>
<dbReference type="EMBL" id="JAUHHC010000002">
    <property type="protein sequence ID" value="MDN3919966.1"/>
    <property type="molecule type" value="Genomic_DNA"/>
</dbReference>
<dbReference type="Pfam" id="PF08570">
    <property type="entry name" value="DUF1761"/>
    <property type="match status" value="1"/>
</dbReference>
<gene>
    <name evidence="2" type="ORF">QWJ38_06700</name>
</gene>
<keyword evidence="3" id="KW-1185">Reference proteome</keyword>
<dbReference type="InterPro" id="IPR013879">
    <property type="entry name" value="DUF1761"/>
</dbReference>
<organism evidence="2 3">
    <name type="scientific">Roseateles violae</name>
    <dbReference type="NCBI Taxonomy" id="3058042"/>
    <lineage>
        <taxon>Bacteria</taxon>
        <taxon>Pseudomonadati</taxon>
        <taxon>Pseudomonadota</taxon>
        <taxon>Betaproteobacteria</taxon>
        <taxon>Burkholderiales</taxon>
        <taxon>Sphaerotilaceae</taxon>
        <taxon>Roseateles</taxon>
    </lineage>
</organism>
<evidence type="ECO:0000256" key="1">
    <source>
        <dbReference type="SAM" id="Phobius"/>
    </source>
</evidence>
<feature type="transmembrane region" description="Helical" evidence="1">
    <location>
        <begin position="81"/>
        <end position="104"/>
    </location>
</feature>
<comment type="caution">
    <text evidence="2">The sequence shown here is derived from an EMBL/GenBank/DDBJ whole genome shotgun (WGS) entry which is preliminary data.</text>
</comment>
<keyword evidence="1" id="KW-1133">Transmembrane helix</keyword>
<feature type="transmembrane region" description="Helical" evidence="1">
    <location>
        <begin position="51"/>
        <end position="75"/>
    </location>
</feature>
<dbReference type="Proteomes" id="UP001228044">
    <property type="component" value="Unassembled WGS sequence"/>
</dbReference>
<sequence>MDSVQFNYPAVIVAALLSFVIGGAWYSPILFARAWMAEAGIDEQRARQARLGLVFGLSALASLVMAFNLAAFIGAKASLGFGLFAGFATGLGWVAMSLAVIYLFEQRSLKLWLINAGYQVVAYTVMGAVIGAWR</sequence>
<proteinExistence type="predicted"/>
<feature type="transmembrane region" description="Helical" evidence="1">
    <location>
        <begin position="6"/>
        <end position="31"/>
    </location>
</feature>
<keyword evidence="1" id="KW-0812">Transmembrane</keyword>
<protein>
    <submittedName>
        <fullName evidence="2">DUF1761 domain-containing protein</fullName>
    </submittedName>
</protein>
<evidence type="ECO:0000313" key="2">
    <source>
        <dbReference type="EMBL" id="MDN3919966.1"/>
    </source>
</evidence>
<dbReference type="RefSeq" id="WP_290358284.1">
    <property type="nucleotide sequence ID" value="NZ_JAUHHC010000002.1"/>
</dbReference>
<reference evidence="2 3" key="1">
    <citation type="submission" date="2023-06" db="EMBL/GenBank/DDBJ databases">
        <title>Pelomonas sp. PFR6 16S ribosomal RNA gene Genome sequencing and assembly.</title>
        <authorList>
            <person name="Woo H."/>
        </authorList>
    </citation>
    <scope>NUCLEOTIDE SEQUENCE [LARGE SCALE GENOMIC DNA]</scope>
    <source>
        <strain evidence="2 3">PFR6</strain>
    </source>
</reference>
<name>A0ABT8DUX6_9BURK</name>
<evidence type="ECO:0000313" key="3">
    <source>
        <dbReference type="Proteomes" id="UP001228044"/>
    </source>
</evidence>